<dbReference type="CDD" id="cd04301">
    <property type="entry name" value="NAT_SF"/>
    <property type="match status" value="1"/>
</dbReference>
<proteinExistence type="predicted"/>
<dbReference type="PROSITE" id="PS51186">
    <property type="entry name" value="GNAT"/>
    <property type="match status" value="1"/>
</dbReference>
<dbReference type="GO" id="GO:0016747">
    <property type="term" value="F:acyltransferase activity, transferring groups other than amino-acyl groups"/>
    <property type="evidence" value="ECO:0007669"/>
    <property type="project" value="InterPro"/>
</dbReference>
<dbReference type="Pfam" id="PF00583">
    <property type="entry name" value="Acetyltransf_1"/>
    <property type="match status" value="1"/>
</dbReference>
<dbReference type="AlphaFoldDB" id="A0A9D1HIV6"/>
<evidence type="ECO:0000313" key="3">
    <source>
        <dbReference type="Proteomes" id="UP000824124"/>
    </source>
</evidence>
<reference evidence="2" key="1">
    <citation type="submission" date="2020-10" db="EMBL/GenBank/DDBJ databases">
        <authorList>
            <person name="Gilroy R."/>
        </authorList>
    </citation>
    <scope>NUCLEOTIDE SEQUENCE</scope>
    <source>
        <strain evidence="2">2830</strain>
    </source>
</reference>
<comment type="caution">
    <text evidence="2">The sequence shown here is derived from an EMBL/GenBank/DDBJ whole genome shotgun (WGS) entry which is preliminary data.</text>
</comment>
<feature type="domain" description="N-acetyltransferase" evidence="1">
    <location>
        <begin position="2"/>
        <end position="167"/>
    </location>
</feature>
<evidence type="ECO:0000259" key="1">
    <source>
        <dbReference type="PROSITE" id="PS51186"/>
    </source>
</evidence>
<gene>
    <name evidence="2" type="ORF">IAB00_02725</name>
</gene>
<organism evidence="2 3">
    <name type="scientific">Candidatus Avidehalobacter gallistercoris</name>
    <dbReference type="NCBI Taxonomy" id="2840694"/>
    <lineage>
        <taxon>Bacteria</taxon>
        <taxon>Bacillati</taxon>
        <taxon>Bacillota</taxon>
        <taxon>Clostridia</taxon>
        <taxon>Eubacteriales</taxon>
        <taxon>Peptococcaceae</taxon>
        <taxon>Peptococcaceae incertae sedis</taxon>
        <taxon>Candidatus Avidehalobacter</taxon>
    </lineage>
</organism>
<reference evidence="2" key="2">
    <citation type="journal article" date="2021" name="PeerJ">
        <title>Extensive microbial diversity within the chicken gut microbiome revealed by metagenomics and culture.</title>
        <authorList>
            <person name="Gilroy R."/>
            <person name="Ravi A."/>
            <person name="Getino M."/>
            <person name="Pursley I."/>
            <person name="Horton D.L."/>
            <person name="Alikhan N.F."/>
            <person name="Baker D."/>
            <person name="Gharbi K."/>
            <person name="Hall N."/>
            <person name="Watson M."/>
            <person name="Adriaenssens E.M."/>
            <person name="Foster-Nyarko E."/>
            <person name="Jarju S."/>
            <person name="Secka A."/>
            <person name="Antonio M."/>
            <person name="Oren A."/>
            <person name="Chaudhuri R.R."/>
            <person name="La Ragione R."/>
            <person name="Hildebrand F."/>
            <person name="Pallen M.J."/>
        </authorList>
    </citation>
    <scope>NUCLEOTIDE SEQUENCE</scope>
    <source>
        <strain evidence="2">2830</strain>
    </source>
</reference>
<dbReference type="InterPro" id="IPR016181">
    <property type="entry name" value="Acyl_CoA_acyltransferase"/>
</dbReference>
<dbReference type="InterPro" id="IPR000182">
    <property type="entry name" value="GNAT_dom"/>
</dbReference>
<protein>
    <submittedName>
        <fullName evidence="2">GNAT family N-acetyltransferase</fullName>
    </submittedName>
</protein>
<dbReference type="EMBL" id="DVMH01000017">
    <property type="protein sequence ID" value="HIU10146.1"/>
    <property type="molecule type" value="Genomic_DNA"/>
</dbReference>
<sequence length="181" mass="20443">MYLLELAKLKDIAKCYAIIKAAKEFQREQGFIQWTDDYPNETTVLNDVQNEKGYVIIADSEIAGYMCIDFSGEPAYENIEGKWNTELPYAVIHRMALSEKYRGKGLSSIAFTLVEDLCISKDVKNIRVDTDFQNRRMQHILDKAGFAKCGVVIFQGSGKLAYDKKLSKIAKPAGLANSQDR</sequence>
<dbReference type="SUPFAM" id="SSF55729">
    <property type="entry name" value="Acyl-CoA N-acyltransferases (Nat)"/>
    <property type="match status" value="1"/>
</dbReference>
<dbReference type="Proteomes" id="UP000824124">
    <property type="component" value="Unassembled WGS sequence"/>
</dbReference>
<evidence type="ECO:0000313" key="2">
    <source>
        <dbReference type="EMBL" id="HIU10146.1"/>
    </source>
</evidence>
<accession>A0A9D1HIV6</accession>
<dbReference type="Gene3D" id="3.40.630.30">
    <property type="match status" value="1"/>
</dbReference>
<name>A0A9D1HIV6_9FIRM</name>